<dbReference type="PANTHER" id="PTHR11575:SF24">
    <property type="entry name" value="5'-NUCLEOTIDASE"/>
    <property type="match status" value="1"/>
</dbReference>
<feature type="compositionally biased region" description="Low complexity" evidence="5">
    <location>
        <begin position="740"/>
        <end position="749"/>
    </location>
</feature>
<comment type="caution">
    <text evidence="9">The sequence shown here is derived from an EMBL/GenBank/DDBJ whole genome shotgun (WGS) entry which is preliminary data.</text>
</comment>
<dbReference type="Pfam" id="PF00149">
    <property type="entry name" value="Metallophos"/>
    <property type="match status" value="1"/>
</dbReference>
<gene>
    <name evidence="9" type="ORF">AHIS1636_32420</name>
</gene>
<evidence type="ECO:0000313" key="9">
    <source>
        <dbReference type="EMBL" id="GLB68799.1"/>
    </source>
</evidence>
<dbReference type="Proteomes" id="UP001209654">
    <property type="component" value="Unassembled WGS sequence"/>
</dbReference>
<evidence type="ECO:0000256" key="4">
    <source>
        <dbReference type="ARBA" id="ARBA00023088"/>
    </source>
</evidence>
<evidence type="ECO:0000259" key="8">
    <source>
        <dbReference type="PROSITE" id="PS50847"/>
    </source>
</evidence>
<keyword evidence="10" id="KW-1185">Reference proteome</keyword>
<feature type="region of interest" description="Disordered" evidence="5">
    <location>
        <begin position="677"/>
        <end position="749"/>
    </location>
</feature>
<feature type="signal peptide" evidence="7">
    <location>
        <begin position="1"/>
        <end position="23"/>
    </location>
</feature>
<keyword evidence="6" id="KW-0812">Transmembrane</keyword>
<keyword evidence="6" id="KW-1133">Transmembrane helix</keyword>
<organism evidence="9 10">
    <name type="scientific">Arthrobacter mangrovi</name>
    <dbReference type="NCBI Taxonomy" id="2966350"/>
    <lineage>
        <taxon>Bacteria</taxon>
        <taxon>Bacillati</taxon>
        <taxon>Actinomycetota</taxon>
        <taxon>Actinomycetes</taxon>
        <taxon>Micrococcales</taxon>
        <taxon>Micrococcaceae</taxon>
        <taxon>Arthrobacter</taxon>
    </lineage>
</organism>
<keyword evidence="1" id="KW-0134">Cell wall</keyword>
<dbReference type="Gene3D" id="3.90.780.10">
    <property type="entry name" value="5'-Nucleotidase, C-terminal domain"/>
    <property type="match status" value="1"/>
</dbReference>
<evidence type="ECO:0000256" key="1">
    <source>
        <dbReference type="ARBA" id="ARBA00022512"/>
    </source>
</evidence>
<evidence type="ECO:0000256" key="5">
    <source>
        <dbReference type="SAM" id="MobiDB-lite"/>
    </source>
</evidence>
<proteinExistence type="predicted"/>
<dbReference type="SUPFAM" id="SSF55816">
    <property type="entry name" value="5'-nucleotidase (syn. UDP-sugar hydrolase), C-terminal domain"/>
    <property type="match status" value="1"/>
</dbReference>
<dbReference type="InterPro" id="IPR029052">
    <property type="entry name" value="Metallo-depent_PP-like"/>
</dbReference>
<dbReference type="EMBL" id="BRVS01000023">
    <property type="protein sequence ID" value="GLB68799.1"/>
    <property type="molecule type" value="Genomic_DNA"/>
</dbReference>
<dbReference type="SUPFAM" id="SSF56300">
    <property type="entry name" value="Metallo-dependent phosphatases"/>
    <property type="match status" value="1"/>
</dbReference>
<dbReference type="InterPro" id="IPR004843">
    <property type="entry name" value="Calcineurin-like_PHP"/>
</dbReference>
<dbReference type="PANTHER" id="PTHR11575">
    <property type="entry name" value="5'-NUCLEOTIDASE-RELATED"/>
    <property type="match status" value="1"/>
</dbReference>
<protein>
    <recommendedName>
        <fullName evidence="8">Gram-positive cocci surface proteins LPxTG domain-containing protein</fullName>
    </recommendedName>
</protein>
<reference evidence="9 10" key="1">
    <citation type="journal article" date="2023" name="Int. J. Syst. Evol. Microbiol.">
        <title>Arthrobacter mangrovi sp. nov., an actinobacterium isolated from the rhizosphere of a mangrove.</title>
        <authorList>
            <person name="Hamada M."/>
            <person name="Saitou S."/>
            <person name="Enomoto N."/>
            <person name="Nanri K."/>
            <person name="Hidaka K."/>
            <person name="Miura T."/>
            <person name="Tamura T."/>
        </authorList>
    </citation>
    <scope>NUCLEOTIDE SEQUENCE [LARGE SCALE GENOMIC DNA]</scope>
    <source>
        <strain evidence="9 10">NBRC 112813</strain>
    </source>
</reference>
<dbReference type="InterPro" id="IPR019931">
    <property type="entry name" value="LPXTG_anchor"/>
</dbReference>
<evidence type="ECO:0000256" key="2">
    <source>
        <dbReference type="ARBA" id="ARBA00022525"/>
    </source>
</evidence>
<dbReference type="PROSITE" id="PS50847">
    <property type="entry name" value="GRAM_POS_ANCHORING"/>
    <property type="match status" value="1"/>
</dbReference>
<evidence type="ECO:0000256" key="3">
    <source>
        <dbReference type="ARBA" id="ARBA00022729"/>
    </source>
</evidence>
<dbReference type="Gene3D" id="3.60.21.10">
    <property type="match status" value="1"/>
</dbReference>
<dbReference type="InterPro" id="IPR008334">
    <property type="entry name" value="5'-Nucleotdase_C"/>
</dbReference>
<evidence type="ECO:0000256" key="6">
    <source>
        <dbReference type="SAM" id="Phobius"/>
    </source>
</evidence>
<keyword evidence="2" id="KW-0964">Secreted</keyword>
<keyword evidence="6" id="KW-0472">Membrane</keyword>
<keyword evidence="4" id="KW-0572">Peptidoglycan-anchor</keyword>
<sequence>MVAALSIGLLAFPFAALPSAAAATEPEPRSPSPAAGGTHELNLLGINDFHGRIDANTVKFAGTVEQLRAENPEGTVFTSAGDNIGASLFASAAQDDQPTIDVLDALGLATSAVGNHEFDQGYEDLAGDVISGPDPADFAYLGANVYEKGTRTPALDEYELAEADGLTVGIIGVVTEDTRTLVSPGGISGIDFGDPVEAVNRVAAELSDGEGDEADIIVASYHEGASTSADLGTATAASPVFERIVNETSPEVDAIFNGHTHLGYAFDAPIPGSDETRPVVQTGQYGENVGRIQLTVTEGEEGGEPTFDVTDYSMDIVKRSTADDAALTEAYPRVAEVKKIVDTALAEAKAVGAQPVGSVTADITTAFADGKRDDRASESTLGNLVADSLADTLSPEELGGAEIGVVNPGGLRSELYYVDDPALDDDGRRDGEVSYGEANAVLPFVNNLWTTTLTGAQFKTLLEQQWQLTADGEVPSRPYLQLGLSDNVSYTYDADAGQGSHITGVWIDGQQLDPEREYRIGTFSFLAQGGDNFHVFADGANTRDSGLVDRDAWISYLEKNSPLAPSFERRAAAVSGVPAAVEPGQDVSFQVSKLDLTSLGAPENKTLTLRYEPADSGASAFSRAVPAAALPAELGTFDVTDGGATVSFTVPSELRGGAFTLTAAPSGTLVRLPIEVPTAGLPDEDGGQAGSGGQPTDQPGAEEPADQPQPGGGEPTSAPTTSPLGGGTAGPDASAPPAPADGSLPFTGASGLLPLGIGALVLIGGGTAAVLAVRRRKQAGR</sequence>
<dbReference type="InterPro" id="IPR036907">
    <property type="entry name" value="5'-Nucleotdase_C_sf"/>
</dbReference>
<feature type="chain" id="PRO_5047322053" description="Gram-positive cocci surface proteins LPxTG domain-containing protein" evidence="7">
    <location>
        <begin position="24"/>
        <end position="781"/>
    </location>
</feature>
<evidence type="ECO:0000313" key="10">
    <source>
        <dbReference type="Proteomes" id="UP001209654"/>
    </source>
</evidence>
<name>A0ABQ5MXU3_9MICC</name>
<feature type="transmembrane region" description="Helical" evidence="6">
    <location>
        <begin position="752"/>
        <end position="773"/>
    </location>
</feature>
<dbReference type="InterPro" id="IPR006179">
    <property type="entry name" value="5_nucleotidase/apyrase"/>
</dbReference>
<dbReference type="PRINTS" id="PR01607">
    <property type="entry name" value="APYRASEFAMLY"/>
</dbReference>
<accession>A0ABQ5MXU3</accession>
<dbReference type="Pfam" id="PF02872">
    <property type="entry name" value="5_nucleotid_C"/>
    <property type="match status" value="1"/>
</dbReference>
<feature type="domain" description="Gram-positive cocci surface proteins LPxTG" evidence="8">
    <location>
        <begin position="744"/>
        <end position="781"/>
    </location>
</feature>
<evidence type="ECO:0000256" key="7">
    <source>
        <dbReference type="SAM" id="SignalP"/>
    </source>
</evidence>
<keyword evidence="3 7" id="KW-0732">Signal</keyword>